<dbReference type="SMART" id="SM00130">
    <property type="entry name" value="KR"/>
    <property type="match status" value="1"/>
</dbReference>
<feature type="binding site" evidence="2">
    <location>
        <position position="172"/>
    </location>
    <ligand>
        <name>Zn(2+)</name>
        <dbReference type="ChEBI" id="CHEBI:29105"/>
        <note>catalytic</note>
    </ligand>
</feature>
<dbReference type="GO" id="GO:0006508">
    <property type="term" value="P:proteolysis"/>
    <property type="evidence" value="ECO:0007669"/>
    <property type="project" value="UniProtKB-KW"/>
</dbReference>
<dbReference type="AlphaFoldDB" id="K1PSJ8"/>
<dbReference type="HOGENOM" id="CLU_566525_0_0_1"/>
<dbReference type="InterPro" id="IPR013806">
    <property type="entry name" value="Kringle-like"/>
</dbReference>
<dbReference type="MEROPS" id="M12.033"/>
<proteinExistence type="predicted"/>
<evidence type="ECO:0000256" key="2">
    <source>
        <dbReference type="PROSITE-ProRule" id="PRU01211"/>
    </source>
</evidence>
<dbReference type="InterPro" id="IPR000001">
    <property type="entry name" value="Kringle"/>
</dbReference>
<dbReference type="GO" id="GO:0004222">
    <property type="term" value="F:metalloendopeptidase activity"/>
    <property type="evidence" value="ECO:0007669"/>
    <property type="project" value="UniProtKB-UniRule"/>
</dbReference>
<name>K1PSJ8_MAGGI</name>
<dbReference type="EC" id="3.4.24.-" evidence="3"/>
<dbReference type="GO" id="GO:0008270">
    <property type="term" value="F:zinc ion binding"/>
    <property type="evidence" value="ECO:0007669"/>
    <property type="project" value="UniProtKB-UniRule"/>
</dbReference>
<gene>
    <name evidence="4" type="ORF">CGI_10003192</name>
</gene>
<keyword evidence="1" id="KW-0420">Kringle</keyword>
<accession>K1PSJ8</accession>
<dbReference type="PANTHER" id="PTHR10127">
    <property type="entry name" value="DISCOIDIN, CUB, EGF, LAMININ , AND ZINC METALLOPROTEASE DOMAIN CONTAINING"/>
    <property type="match status" value="1"/>
</dbReference>
<keyword evidence="2 3" id="KW-0482">Metalloprotease</keyword>
<comment type="caution">
    <text evidence="1">Lacks conserved residue(s) required for the propagation of feature annotation.</text>
</comment>
<evidence type="ECO:0000256" key="3">
    <source>
        <dbReference type="RuleBase" id="RU361183"/>
    </source>
</evidence>
<dbReference type="Pfam" id="PF01400">
    <property type="entry name" value="Astacin"/>
    <property type="match status" value="1"/>
</dbReference>
<dbReference type="SMART" id="SM00235">
    <property type="entry name" value="ZnMc"/>
    <property type="match status" value="1"/>
</dbReference>
<dbReference type="InParanoid" id="K1PSJ8"/>
<protein>
    <recommendedName>
        <fullName evidence="3">Metalloendopeptidase</fullName>
        <ecNumber evidence="3">3.4.24.-</ecNumber>
    </recommendedName>
</protein>
<keyword evidence="2 3" id="KW-0862">Zinc</keyword>
<organism evidence="4">
    <name type="scientific">Magallana gigas</name>
    <name type="common">Pacific oyster</name>
    <name type="synonym">Crassostrea gigas</name>
    <dbReference type="NCBI Taxonomy" id="29159"/>
    <lineage>
        <taxon>Eukaryota</taxon>
        <taxon>Metazoa</taxon>
        <taxon>Spiralia</taxon>
        <taxon>Lophotrochozoa</taxon>
        <taxon>Mollusca</taxon>
        <taxon>Bivalvia</taxon>
        <taxon>Autobranchia</taxon>
        <taxon>Pteriomorphia</taxon>
        <taxon>Ostreida</taxon>
        <taxon>Ostreoidea</taxon>
        <taxon>Ostreidae</taxon>
        <taxon>Magallana</taxon>
    </lineage>
</organism>
<evidence type="ECO:0000313" key="4">
    <source>
        <dbReference type="EMBL" id="EKC21859.1"/>
    </source>
</evidence>
<dbReference type="CDD" id="cd00108">
    <property type="entry name" value="KR"/>
    <property type="match status" value="1"/>
</dbReference>
<keyword evidence="2 3" id="KW-0479">Metal-binding</keyword>
<reference evidence="4" key="1">
    <citation type="journal article" date="2012" name="Nature">
        <title>The oyster genome reveals stress adaptation and complexity of shell formation.</title>
        <authorList>
            <person name="Zhang G."/>
            <person name="Fang X."/>
            <person name="Guo X."/>
            <person name="Li L."/>
            <person name="Luo R."/>
            <person name="Xu F."/>
            <person name="Yang P."/>
            <person name="Zhang L."/>
            <person name="Wang X."/>
            <person name="Qi H."/>
            <person name="Xiong Z."/>
            <person name="Que H."/>
            <person name="Xie Y."/>
            <person name="Holland P.W."/>
            <person name="Paps J."/>
            <person name="Zhu Y."/>
            <person name="Wu F."/>
            <person name="Chen Y."/>
            <person name="Wang J."/>
            <person name="Peng C."/>
            <person name="Meng J."/>
            <person name="Yang L."/>
            <person name="Liu J."/>
            <person name="Wen B."/>
            <person name="Zhang N."/>
            <person name="Huang Z."/>
            <person name="Zhu Q."/>
            <person name="Feng Y."/>
            <person name="Mount A."/>
            <person name="Hedgecock D."/>
            <person name="Xu Z."/>
            <person name="Liu Y."/>
            <person name="Domazet-Loso T."/>
            <person name="Du Y."/>
            <person name="Sun X."/>
            <person name="Zhang S."/>
            <person name="Liu B."/>
            <person name="Cheng P."/>
            <person name="Jiang X."/>
            <person name="Li J."/>
            <person name="Fan D."/>
            <person name="Wang W."/>
            <person name="Fu W."/>
            <person name="Wang T."/>
            <person name="Wang B."/>
            <person name="Zhang J."/>
            <person name="Peng Z."/>
            <person name="Li Y."/>
            <person name="Li N."/>
            <person name="Wang J."/>
            <person name="Chen M."/>
            <person name="He Y."/>
            <person name="Tan F."/>
            <person name="Song X."/>
            <person name="Zheng Q."/>
            <person name="Huang R."/>
            <person name="Yang H."/>
            <person name="Du X."/>
            <person name="Chen L."/>
            <person name="Yang M."/>
            <person name="Gaffney P.M."/>
            <person name="Wang S."/>
            <person name="Luo L."/>
            <person name="She Z."/>
            <person name="Ming Y."/>
            <person name="Huang W."/>
            <person name="Zhang S."/>
            <person name="Huang B."/>
            <person name="Zhang Y."/>
            <person name="Qu T."/>
            <person name="Ni P."/>
            <person name="Miao G."/>
            <person name="Wang J."/>
            <person name="Wang Q."/>
            <person name="Steinberg C.E."/>
            <person name="Wang H."/>
            <person name="Li N."/>
            <person name="Qian L."/>
            <person name="Zhang G."/>
            <person name="Li Y."/>
            <person name="Yang H."/>
            <person name="Liu X."/>
            <person name="Wang J."/>
            <person name="Yin Y."/>
            <person name="Wang J."/>
        </authorList>
    </citation>
    <scope>NUCLEOTIDE SEQUENCE [LARGE SCALE GENOMIC DNA]</scope>
    <source>
        <strain evidence="4">05x7-T-G4-1.051#20</strain>
    </source>
</reference>
<dbReference type="EMBL" id="JH818875">
    <property type="protein sequence ID" value="EKC21859.1"/>
    <property type="molecule type" value="Genomic_DNA"/>
</dbReference>
<feature type="binding site" evidence="2">
    <location>
        <position position="168"/>
    </location>
    <ligand>
        <name>Zn(2+)</name>
        <dbReference type="ChEBI" id="CHEBI:29105"/>
        <note>catalytic</note>
    </ligand>
</feature>
<sequence>MPTARIIVTVLRKRAKHWDPWQVNNRICPPSLCYMRENKRVKPRGTGSSVFYNGDIVLDKKAADMMYGTTSRRRKRATTRMKERLWKNGVVYYQFDPSLSRLARKAVKQAMEHISNKTCIVFKKKRKKNPDYVRFISEPGCWSNVGRVGGLQNLSLGNGCERMGTAVHEIGHALGFWHEQVLVSCANIGLTTTNHRTTTHVTTPRPTPEQYEYTSLWYRYDSVSHFMCSSHATRLMRVCLCYHVPYEEQHLLQDSGKLQEVEERILRLYLDGHTTPMSDLRFYSDDNYQMCTGYGRHLDTTILRIGIGKELALRIGQKDALINIDIAQLRDMYFCNKKKDNQQTRKCLPLEFKDGRDNHGNLAHTVSGITCQNWASKYLHRHNLLAAITSEVNTDGLADHSFCRNPFRERRKRPWCYTTKKKVEWEYCDVTACKGSLNTTLDEKEKEEKEAKKLVSNQNNTNYVETLEEYSNSISEIVSGQP</sequence>
<feature type="active site" evidence="2">
    <location>
        <position position="169"/>
    </location>
</feature>
<keyword evidence="2 3" id="KW-0645">Protease</keyword>
<keyword evidence="2 3" id="KW-0378">Hydrolase</keyword>
<dbReference type="PROSITE" id="PS51864">
    <property type="entry name" value="ASTACIN"/>
    <property type="match status" value="1"/>
</dbReference>
<feature type="binding site" evidence="2">
    <location>
        <position position="178"/>
    </location>
    <ligand>
        <name>Zn(2+)</name>
        <dbReference type="ChEBI" id="CHEBI:29105"/>
        <note>catalytic</note>
    </ligand>
</feature>
<dbReference type="Pfam" id="PF00051">
    <property type="entry name" value="Kringle"/>
    <property type="match status" value="1"/>
</dbReference>
<dbReference type="PROSITE" id="PS50070">
    <property type="entry name" value="KRINGLE_2"/>
    <property type="match status" value="1"/>
</dbReference>
<dbReference type="Gene3D" id="3.40.390.10">
    <property type="entry name" value="Collagenase (Catalytic Domain)"/>
    <property type="match status" value="1"/>
</dbReference>
<dbReference type="InterPro" id="IPR006026">
    <property type="entry name" value="Peptidase_Metallo"/>
</dbReference>
<dbReference type="PANTHER" id="PTHR10127:SF775">
    <property type="entry name" value="METALLOENDOPEPTIDASE"/>
    <property type="match status" value="1"/>
</dbReference>
<dbReference type="SUPFAM" id="SSF55486">
    <property type="entry name" value="Metalloproteases ('zincins'), catalytic domain"/>
    <property type="match status" value="1"/>
</dbReference>
<dbReference type="SUPFAM" id="SSF57440">
    <property type="entry name" value="Kringle-like"/>
    <property type="match status" value="1"/>
</dbReference>
<dbReference type="Gene3D" id="2.40.20.10">
    <property type="entry name" value="Plasminogen Kringle 4"/>
    <property type="match status" value="1"/>
</dbReference>
<comment type="cofactor">
    <cofactor evidence="2 3">
        <name>Zn(2+)</name>
        <dbReference type="ChEBI" id="CHEBI:29105"/>
    </cofactor>
    <text evidence="2 3">Binds 1 zinc ion per subunit.</text>
</comment>
<evidence type="ECO:0000256" key="1">
    <source>
        <dbReference type="PROSITE-ProRule" id="PRU00121"/>
    </source>
</evidence>
<dbReference type="InterPro" id="IPR024079">
    <property type="entry name" value="MetalloPept_cat_dom_sf"/>
</dbReference>
<dbReference type="InterPro" id="IPR038178">
    <property type="entry name" value="Kringle_sf"/>
</dbReference>
<dbReference type="InterPro" id="IPR001506">
    <property type="entry name" value="Peptidase_M12A"/>
</dbReference>
<dbReference type="PRINTS" id="PR00480">
    <property type="entry name" value="ASTACIN"/>
</dbReference>